<evidence type="ECO:0000313" key="4">
    <source>
        <dbReference type="EMBL" id="PNR45696.1"/>
    </source>
</evidence>
<dbReference type="InterPro" id="IPR001680">
    <property type="entry name" value="WD40_rpt"/>
</dbReference>
<dbReference type="InParanoid" id="A0A2K1JVZ3"/>
<proteinExistence type="predicted"/>
<dbReference type="Gene3D" id="2.130.10.10">
    <property type="entry name" value="YVTN repeat-like/Quinoprotein amine dehydrogenase"/>
    <property type="match status" value="1"/>
</dbReference>
<reference evidence="4 6" key="1">
    <citation type="journal article" date="2008" name="Science">
        <title>The Physcomitrella genome reveals evolutionary insights into the conquest of land by plants.</title>
        <authorList>
            <person name="Rensing S."/>
            <person name="Lang D."/>
            <person name="Zimmer A."/>
            <person name="Terry A."/>
            <person name="Salamov A."/>
            <person name="Shapiro H."/>
            <person name="Nishiyama T."/>
            <person name="Perroud P.-F."/>
            <person name="Lindquist E."/>
            <person name="Kamisugi Y."/>
            <person name="Tanahashi T."/>
            <person name="Sakakibara K."/>
            <person name="Fujita T."/>
            <person name="Oishi K."/>
            <person name="Shin-I T."/>
            <person name="Kuroki Y."/>
            <person name="Toyoda A."/>
            <person name="Suzuki Y."/>
            <person name="Hashimoto A."/>
            <person name="Yamaguchi K."/>
            <person name="Sugano A."/>
            <person name="Kohara Y."/>
            <person name="Fujiyama A."/>
            <person name="Anterola A."/>
            <person name="Aoki S."/>
            <person name="Ashton N."/>
            <person name="Barbazuk W.B."/>
            <person name="Barker E."/>
            <person name="Bennetzen J."/>
            <person name="Bezanilla M."/>
            <person name="Blankenship R."/>
            <person name="Cho S.H."/>
            <person name="Dutcher S."/>
            <person name="Estelle M."/>
            <person name="Fawcett J.A."/>
            <person name="Gundlach H."/>
            <person name="Hanada K."/>
            <person name="Heyl A."/>
            <person name="Hicks K.A."/>
            <person name="Hugh J."/>
            <person name="Lohr M."/>
            <person name="Mayer K."/>
            <person name="Melkozernov A."/>
            <person name="Murata T."/>
            <person name="Nelson D."/>
            <person name="Pils B."/>
            <person name="Prigge M."/>
            <person name="Reiss B."/>
            <person name="Renner T."/>
            <person name="Rombauts S."/>
            <person name="Rushton P."/>
            <person name="Sanderfoot A."/>
            <person name="Schween G."/>
            <person name="Shiu S.-H."/>
            <person name="Stueber K."/>
            <person name="Theodoulou F.L."/>
            <person name="Tu H."/>
            <person name="Van de Peer Y."/>
            <person name="Verrier P.J."/>
            <person name="Waters E."/>
            <person name="Wood A."/>
            <person name="Yang L."/>
            <person name="Cove D."/>
            <person name="Cuming A."/>
            <person name="Hasebe M."/>
            <person name="Lucas S."/>
            <person name="Mishler D.B."/>
            <person name="Reski R."/>
            <person name="Grigoriev I."/>
            <person name="Quatrano R.S."/>
            <person name="Boore J.L."/>
        </authorList>
    </citation>
    <scope>NUCLEOTIDE SEQUENCE [LARGE SCALE GENOMIC DNA]</scope>
    <source>
        <strain evidence="5 6">cv. Gransden 2004</strain>
    </source>
</reference>
<reference evidence="5" key="3">
    <citation type="submission" date="2020-12" db="UniProtKB">
        <authorList>
            <consortium name="EnsemblPlants"/>
        </authorList>
    </citation>
    <scope>IDENTIFICATION</scope>
</reference>
<accession>A0A2K1JVZ3</accession>
<keyword evidence="1" id="KW-0853">WD repeat</keyword>
<dbReference type="Gramene" id="Pp3c11_23542V3.1">
    <property type="protein sequence ID" value="Pp3c11_23542V3.1"/>
    <property type="gene ID" value="Pp3c11_23542"/>
</dbReference>
<dbReference type="InterPro" id="IPR015943">
    <property type="entry name" value="WD40/YVTN_repeat-like_dom_sf"/>
</dbReference>
<evidence type="ECO:0000256" key="1">
    <source>
        <dbReference type="PROSITE-ProRule" id="PRU00221"/>
    </source>
</evidence>
<feature type="region of interest" description="Disordered" evidence="3">
    <location>
        <begin position="849"/>
        <end position="912"/>
    </location>
</feature>
<dbReference type="PANTHER" id="PTHR32215">
    <property type="entry name" value="CILIA- AND FLAGELLA-ASSOCIATED PROTEIN 57"/>
    <property type="match status" value="1"/>
</dbReference>
<feature type="coiled-coil region" evidence="2">
    <location>
        <begin position="940"/>
        <end position="967"/>
    </location>
</feature>
<sequence length="977" mass="111085">MDICRSRMNIATSHQDQVVRIWSYARLVCDTTYPCDEEIQAVSINNYHLLVALGRVIKIFFLMSDNIVPIEDVRLKNVRVMRWSPSCAIVAVAAGKDIVLPSSTNWNTMATLKGHIGTVTSVAWSHDSIYLATAATDGAVLGWFMDGFWKYSECVTIGSLYSSIVYDRSRRFVYACGLNISLRALDTDKKIAIEQTLPEEINSDDEIPPVTDEEDENLSGSCWEHHIFRAQTSYEAEPKGITKIVGLFQNVKLCGSGLLCGTNDSGELVLYAAPLSKGCSPTWVEPINAGKTTSLAVDENHDLIVITSSQGSIHLLTVQKLPWSKDLPDPPEPRGFLPVDENSWVDILAVYKDDLEERKQNVQDFAKRAKKERDEMLYRDHMLEQEHIKTMREKDELSAKKESEYDFRLRLLEKRILMAESEKESHIQGLLESQEVTLKNMNEDCERRIIKEAEKANVLRSKVQKELHRLKDIMNGRQRACDAKLQDMKHELEGAQLAADKRVEEVVAKCDAEIQKCKLALDMELMFNDEEIEQALKKYATDLEDQRKRVEDVFGKLSYEKNIILQSQAIINQATAAEAEHDDKLHEVLMENWRLKKLVLAIDKDRACSRSWLLETDERNENVLASLREQESHHIIYDYKIDKLTREKKPVAEEIRHLRSYLGNLKSEQADHLLDLKDVRTVEKDLKAKLSVNAVNLKKMLDKALTVEIYVNNFTAKLTQIIEENEQGKWPDLTKELYDTYVNDTHRQMNPDCLSEKTEMKHQRGVLQKFVKILQTAILRIDKEHAFAANRLVQKNIALLNGFSEANRNAQRLSSILKDLQGEEAYYRAVAAKHRYVTVAALTQMSQKRKSKIRKASKFSRSASKAKASATPATQFPARRSTSSSFCSRSSTALGTTALPHPTTIEPPQTTMQKKLERQRAKSSIAMYGSIRHPDNALALLATESELTKKDQDIKQLQKTLHRLSIEVGKSVAASPN</sequence>
<dbReference type="InterPro" id="IPR036322">
    <property type="entry name" value="WD40_repeat_dom_sf"/>
</dbReference>
<reference evidence="4 6" key="2">
    <citation type="journal article" date="2018" name="Plant J.">
        <title>The Physcomitrella patens chromosome-scale assembly reveals moss genome structure and evolution.</title>
        <authorList>
            <person name="Lang D."/>
            <person name="Ullrich K.K."/>
            <person name="Murat F."/>
            <person name="Fuchs J."/>
            <person name="Jenkins J."/>
            <person name="Haas F.B."/>
            <person name="Piednoel M."/>
            <person name="Gundlach H."/>
            <person name="Van Bel M."/>
            <person name="Meyberg R."/>
            <person name="Vives C."/>
            <person name="Morata J."/>
            <person name="Symeonidi A."/>
            <person name="Hiss M."/>
            <person name="Muchero W."/>
            <person name="Kamisugi Y."/>
            <person name="Saleh O."/>
            <person name="Blanc G."/>
            <person name="Decker E.L."/>
            <person name="van Gessel N."/>
            <person name="Grimwood J."/>
            <person name="Hayes R.D."/>
            <person name="Graham S.W."/>
            <person name="Gunter L.E."/>
            <person name="McDaniel S.F."/>
            <person name="Hoernstein S.N.W."/>
            <person name="Larsson A."/>
            <person name="Li F.W."/>
            <person name="Perroud P.F."/>
            <person name="Phillips J."/>
            <person name="Ranjan P."/>
            <person name="Rokshar D.S."/>
            <person name="Rothfels C.J."/>
            <person name="Schneider L."/>
            <person name="Shu S."/>
            <person name="Stevenson D.W."/>
            <person name="Thummler F."/>
            <person name="Tillich M."/>
            <person name="Villarreal Aguilar J.C."/>
            <person name="Widiez T."/>
            <person name="Wong G.K."/>
            <person name="Wymore A."/>
            <person name="Zhang Y."/>
            <person name="Zimmer A.D."/>
            <person name="Quatrano R.S."/>
            <person name="Mayer K.F.X."/>
            <person name="Goodstein D."/>
            <person name="Casacuberta J.M."/>
            <person name="Vandepoele K."/>
            <person name="Reski R."/>
            <person name="Cuming A.C."/>
            <person name="Tuskan G.A."/>
            <person name="Maumus F."/>
            <person name="Salse J."/>
            <person name="Schmutz J."/>
            <person name="Rensing S.A."/>
        </authorList>
    </citation>
    <scope>NUCLEOTIDE SEQUENCE [LARGE SCALE GENOMIC DNA]</scope>
    <source>
        <strain evidence="5 6">cv. Gransden 2004</strain>
    </source>
</reference>
<dbReference type="PaxDb" id="3218-PP1S31_83V6.1"/>
<evidence type="ECO:0000256" key="2">
    <source>
        <dbReference type="SAM" id="Coils"/>
    </source>
</evidence>
<evidence type="ECO:0000256" key="3">
    <source>
        <dbReference type="SAM" id="MobiDB-lite"/>
    </source>
</evidence>
<gene>
    <name evidence="4" type="ORF">PHYPA_015467</name>
</gene>
<protein>
    <submittedName>
        <fullName evidence="4 5">Uncharacterized protein</fullName>
    </submittedName>
</protein>
<feature type="compositionally biased region" description="Low complexity" evidence="3">
    <location>
        <begin position="879"/>
        <end position="891"/>
    </location>
</feature>
<feature type="repeat" description="WD" evidence="1">
    <location>
        <begin position="112"/>
        <end position="143"/>
    </location>
</feature>
<dbReference type="AlphaFoldDB" id="A0A2K1JVZ3"/>
<dbReference type="Proteomes" id="UP000006727">
    <property type="component" value="Chromosome 11"/>
</dbReference>
<keyword evidence="2" id="KW-0175">Coiled coil</keyword>
<dbReference type="PANTHER" id="PTHR32215:SF15">
    <property type="entry name" value="CILIA- AND FLAGELLA-ASSOCIATED PROTEIN 57"/>
    <property type="match status" value="1"/>
</dbReference>
<dbReference type="PROSITE" id="PS50294">
    <property type="entry name" value="WD_REPEATS_REGION"/>
    <property type="match status" value="1"/>
</dbReference>
<organism evidence="4">
    <name type="scientific">Physcomitrium patens</name>
    <name type="common">Spreading-leaved earth moss</name>
    <name type="synonym">Physcomitrella patens</name>
    <dbReference type="NCBI Taxonomy" id="3218"/>
    <lineage>
        <taxon>Eukaryota</taxon>
        <taxon>Viridiplantae</taxon>
        <taxon>Streptophyta</taxon>
        <taxon>Embryophyta</taxon>
        <taxon>Bryophyta</taxon>
        <taxon>Bryophytina</taxon>
        <taxon>Bryopsida</taxon>
        <taxon>Funariidae</taxon>
        <taxon>Funariales</taxon>
        <taxon>Funariaceae</taxon>
        <taxon>Physcomitrium</taxon>
    </lineage>
</organism>
<dbReference type="Pfam" id="PF00400">
    <property type="entry name" value="WD40"/>
    <property type="match status" value="1"/>
</dbReference>
<dbReference type="SUPFAM" id="SSF50978">
    <property type="entry name" value="WD40 repeat-like"/>
    <property type="match status" value="1"/>
</dbReference>
<dbReference type="InterPro" id="IPR052993">
    <property type="entry name" value="CFA-57"/>
</dbReference>
<evidence type="ECO:0000313" key="5">
    <source>
        <dbReference type="EnsemblPlants" id="Pp3c11_23542V3.1"/>
    </source>
</evidence>
<keyword evidence="6" id="KW-1185">Reference proteome</keyword>
<dbReference type="SMART" id="SM00320">
    <property type="entry name" value="WD40"/>
    <property type="match status" value="2"/>
</dbReference>
<feature type="compositionally biased region" description="Basic residues" evidence="3">
    <location>
        <begin position="849"/>
        <end position="858"/>
    </location>
</feature>
<evidence type="ECO:0000313" key="6">
    <source>
        <dbReference type="Proteomes" id="UP000006727"/>
    </source>
</evidence>
<dbReference type="EnsemblPlants" id="Pp3c11_23542V3.1">
    <property type="protein sequence ID" value="Pp3c11_23542V3.1"/>
    <property type="gene ID" value="Pp3c11_23542"/>
</dbReference>
<dbReference type="EMBL" id="ABEU02000011">
    <property type="protein sequence ID" value="PNR45696.1"/>
    <property type="molecule type" value="Genomic_DNA"/>
</dbReference>
<feature type="compositionally biased region" description="Low complexity" evidence="3">
    <location>
        <begin position="859"/>
        <end position="870"/>
    </location>
</feature>
<name>A0A2K1JVZ3_PHYPA</name>
<dbReference type="PROSITE" id="PS50082">
    <property type="entry name" value="WD_REPEATS_2"/>
    <property type="match status" value="1"/>
</dbReference>